<dbReference type="PROSITE" id="PS51747">
    <property type="entry name" value="CYT_DCMP_DEAMINASES_2"/>
    <property type="match status" value="1"/>
</dbReference>
<dbReference type="PANTHER" id="PTHR11079">
    <property type="entry name" value="CYTOSINE DEAMINASE FAMILY MEMBER"/>
    <property type="match status" value="1"/>
</dbReference>
<sequence>MPLHLFKSITLLLASTSLSTGHSNHHARRDVSQEPLSQPELSINSIPFSTRAYWMRRANQALADLGNPCPFAAFGSVIVNHTDTSNPLGKLVCIGANSNSAMGNPTLHGEIAAINNCSAVLQAPPYNLTPAAALAALPKLSLYTNAESCPMCASAIRWAGFREYIYGTTIDYLIEKGWGQIRVASFEIFEKSMDLPNPSRLIAAVLTNETDPYFSWQFDPTKSCPNGCARVNGTGSCAKS</sequence>
<gene>
    <name evidence="3" type="ORF">BLS_005570</name>
</gene>
<dbReference type="AlphaFoldDB" id="A0A8H3UGA3"/>
<reference evidence="3 4" key="1">
    <citation type="submission" date="2019-11" db="EMBL/GenBank/DDBJ databases">
        <title>Venturia inaequalis Genome Resource.</title>
        <authorList>
            <person name="Lichtner F.J."/>
        </authorList>
    </citation>
    <scope>NUCLEOTIDE SEQUENCE [LARGE SCALE GENOMIC DNA]</scope>
    <source>
        <strain evidence="3">Bline_iso_100314</strain>
    </source>
</reference>
<dbReference type="EMBL" id="WNWQ01000389">
    <property type="protein sequence ID" value="KAE9968962.1"/>
    <property type="molecule type" value="Genomic_DNA"/>
</dbReference>
<proteinExistence type="predicted"/>
<comment type="caution">
    <text evidence="3">The sequence shown here is derived from an EMBL/GenBank/DDBJ whole genome shotgun (WGS) entry which is preliminary data.</text>
</comment>
<name>A0A8H3UGA3_VENIN</name>
<dbReference type="InterPro" id="IPR002125">
    <property type="entry name" value="CMP_dCMP_dom"/>
</dbReference>
<feature type="domain" description="CMP/dCMP-type deaminase" evidence="2">
    <location>
        <begin position="49"/>
        <end position="189"/>
    </location>
</feature>
<feature type="signal peptide" evidence="1">
    <location>
        <begin position="1"/>
        <end position="21"/>
    </location>
</feature>
<dbReference type="Gene3D" id="3.40.140.10">
    <property type="entry name" value="Cytidine Deaminase, domain 2"/>
    <property type="match status" value="1"/>
</dbReference>
<accession>A0A8H3UGA3</accession>
<dbReference type="CDD" id="cd01285">
    <property type="entry name" value="nucleoside_deaminase"/>
    <property type="match status" value="1"/>
</dbReference>
<evidence type="ECO:0000313" key="4">
    <source>
        <dbReference type="Proteomes" id="UP000433883"/>
    </source>
</evidence>
<evidence type="ECO:0000313" key="3">
    <source>
        <dbReference type="EMBL" id="KAE9968962.1"/>
    </source>
</evidence>
<organism evidence="3 4">
    <name type="scientific">Venturia inaequalis</name>
    <name type="common">Apple scab fungus</name>
    <dbReference type="NCBI Taxonomy" id="5025"/>
    <lineage>
        <taxon>Eukaryota</taxon>
        <taxon>Fungi</taxon>
        <taxon>Dikarya</taxon>
        <taxon>Ascomycota</taxon>
        <taxon>Pezizomycotina</taxon>
        <taxon>Dothideomycetes</taxon>
        <taxon>Pleosporomycetidae</taxon>
        <taxon>Venturiales</taxon>
        <taxon>Venturiaceae</taxon>
        <taxon>Venturia</taxon>
    </lineage>
</organism>
<protein>
    <recommendedName>
        <fullName evidence="2">CMP/dCMP-type deaminase domain-containing protein</fullName>
    </recommendedName>
</protein>
<dbReference type="Proteomes" id="UP000433883">
    <property type="component" value="Unassembled WGS sequence"/>
</dbReference>
<keyword evidence="1" id="KW-0732">Signal</keyword>
<dbReference type="Pfam" id="PF00383">
    <property type="entry name" value="dCMP_cyt_deam_1"/>
    <property type="match status" value="1"/>
</dbReference>
<dbReference type="InterPro" id="IPR016193">
    <property type="entry name" value="Cytidine_deaminase-like"/>
</dbReference>
<dbReference type="GO" id="GO:0002100">
    <property type="term" value="P:tRNA wobble adenosine to inosine editing"/>
    <property type="evidence" value="ECO:0007669"/>
    <property type="project" value="TreeGrafter"/>
</dbReference>
<feature type="chain" id="PRO_5034788318" description="CMP/dCMP-type deaminase domain-containing protein" evidence="1">
    <location>
        <begin position="22"/>
        <end position="240"/>
    </location>
</feature>
<evidence type="ECO:0000256" key="1">
    <source>
        <dbReference type="SAM" id="SignalP"/>
    </source>
</evidence>
<dbReference type="SUPFAM" id="SSF53927">
    <property type="entry name" value="Cytidine deaminase-like"/>
    <property type="match status" value="1"/>
</dbReference>
<evidence type="ECO:0000259" key="2">
    <source>
        <dbReference type="PROSITE" id="PS51747"/>
    </source>
</evidence>
<dbReference type="GO" id="GO:0052717">
    <property type="term" value="F:tRNA-specific adenosine-34 deaminase activity"/>
    <property type="evidence" value="ECO:0007669"/>
    <property type="project" value="TreeGrafter"/>
</dbReference>
<dbReference type="PANTHER" id="PTHR11079:SF203">
    <property type="entry name" value="CMP_DCMP-TYPE DEAMINASE DOMAIN-CONTAINING PROTEIN"/>
    <property type="match status" value="1"/>
</dbReference>